<evidence type="ECO:0000313" key="2">
    <source>
        <dbReference type="Proteomes" id="UP000242153"/>
    </source>
</evidence>
<proteinExistence type="predicted"/>
<accession>A0ABX3D1D4</accession>
<dbReference type="Proteomes" id="UP000242153">
    <property type="component" value="Unassembled WGS sequence"/>
</dbReference>
<evidence type="ECO:0008006" key="3">
    <source>
        <dbReference type="Google" id="ProtNLM"/>
    </source>
</evidence>
<dbReference type="RefSeq" id="WP_071152244.1">
    <property type="nucleotide sequence ID" value="NZ_QQRT01000001.1"/>
</dbReference>
<gene>
    <name evidence="1" type="ORF">BB776_03300</name>
</gene>
<reference evidence="1" key="1">
    <citation type="submission" date="2016-07" db="EMBL/GenBank/DDBJ databases">
        <title>Draft genome Planococcus salivarum.</title>
        <authorList>
            <person name="See-Too W.S."/>
        </authorList>
    </citation>
    <scope>NUCLEOTIDE SEQUENCE [LARGE SCALE GENOMIC DNA]</scope>
    <source>
        <strain evidence="1">DSM 23820</strain>
    </source>
</reference>
<protein>
    <recommendedName>
        <fullName evidence="3">Membrane dipeptidase</fullName>
    </recommendedName>
</protein>
<organism evidence="1 2">
    <name type="scientific">Planococcus salinarum</name>
    <dbReference type="NCBI Taxonomy" id="622695"/>
    <lineage>
        <taxon>Bacteria</taxon>
        <taxon>Bacillati</taxon>
        <taxon>Bacillota</taxon>
        <taxon>Bacilli</taxon>
        <taxon>Bacillales</taxon>
        <taxon>Caryophanaceae</taxon>
        <taxon>Planococcus</taxon>
    </lineage>
</organism>
<keyword evidence="2" id="KW-1185">Reference proteome</keyword>
<evidence type="ECO:0000313" key="1">
    <source>
        <dbReference type="EMBL" id="OHX51336.1"/>
    </source>
</evidence>
<dbReference type="EMBL" id="MBQG01000094">
    <property type="protein sequence ID" value="OHX51336.1"/>
    <property type="molecule type" value="Genomic_DNA"/>
</dbReference>
<comment type="caution">
    <text evidence="1">The sequence shown here is derived from an EMBL/GenBank/DDBJ whole genome shotgun (WGS) entry which is preliminary data.</text>
</comment>
<name>A0ABX3D1D4_9BACL</name>
<sequence length="94" mass="10754">MKIIDTHCDALFKMQVAKRDALYHAPLLDFRNSEKLDANFERLQEGDIELMNCKSILLNPKWKDLGAGIFWHTCRFDTGLCKANTPLFMSSACS</sequence>